<protein>
    <submittedName>
        <fullName evidence="1">Uncharacterized protein</fullName>
    </submittedName>
</protein>
<proteinExistence type="predicted"/>
<reference evidence="1 2" key="1">
    <citation type="submission" date="2016-11" db="EMBL/GenBank/DDBJ databases">
        <authorList>
            <person name="Jaros S."/>
            <person name="Januszkiewicz K."/>
            <person name="Wedrychowicz H."/>
        </authorList>
    </citation>
    <scope>NUCLEOTIDE SEQUENCE [LARGE SCALE GENOMIC DNA]</scope>
    <source>
        <strain evidence="1 2">DSM 3090</strain>
    </source>
</reference>
<dbReference type="OrthoDB" id="2087384at2"/>
<dbReference type="Proteomes" id="UP000183952">
    <property type="component" value="Unassembled WGS sequence"/>
</dbReference>
<dbReference type="RefSeq" id="WP_072904329.1">
    <property type="nucleotide sequence ID" value="NZ_FRAD01000025.1"/>
</dbReference>
<gene>
    <name evidence="1" type="ORF">SAMN02745248_02416</name>
</gene>
<evidence type="ECO:0000313" key="1">
    <source>
        <dbReference type="EMBL" id="SHK38345.1"/>
    </source>
</evidence>
<keyword evidence="2" id="KW-1185">Reference proteome</keyword>
<organism evidence="1 2">
    <name type="scientific">Hathewaya proteolytica DSM 3090</name>
    <dbReference type="NCBI Taxonomy" id="1121331"/>
    <lineage>
        <taxon>Bacteria</taxon>
        <taxon>Bacillati</taxon>
        <taxon>Bacillota</taxon>
        <taxon>Clostridia</taxon>
        <taxon>Eubacteriales</taxon>
        <taxon>Clostridiaceae</taxon>
        <taxon>Hathewaya</taxon>
    </lineage>
</organism>
<evidence type="ECO:0000313" key="2">
    <source>
        <dbReference type="Proteomes" id="UP000183952"/>
    </source>
</evidence>
<dbReference type="STRING" id="1121331.SAMN02745248_02416"/>
<accession>A0A1M6S0Y6</accession>
<sequence>MYAIRNKKTKKWVFGTDHRYSPLKQRTSHEKAIIFGDKEDAEHNFNIRKCNKDYEIVKVELKIIQELVNNELV</sequence>
<dbReference type="AlphaFoldDB" id="A0A1M6S0Y6"/>
<dbReference type="EMBL" id="FRAD01000025">
    <property type="protein sequence ID" value="SHK38345.1"/>
    <property type="molecule type" value="Genomic_DNA"/>
</dbReference>
<name>A0A1M6S0Y6_9CLOT</name>